<dbReference type="SUPFAM" id="SSF48403">
    <property type="entry name" value="Ankyrin repeat"/>
    <property type="match status" value="2"/>
</dbReference>
<sequence length="1214" mass="130081">MFTGFRKISLDDLRKSQVVRDVQQYILARLDREDSLRQHISRDTAEMLNQLHIKSNGCFLYLEKVLDGVADNFIVLREVREIPGTLNGLYLWLCQRLFNRKQFAKVRPLLNVLLTTRRPLTREELAACVSTSLPNVSREYFNWRLHLLRRVLVTAGPGQHPLLFHHSFAEWLLDVKHCTQKYLCSAAQGHAMLALWYTMRAKYLSREEVQSFAYHLSKLPPLPKPDKSEVAATGAALDAHQFQVLWLIDSGAPVETCLLPEKAPEAGEDHALPSPSLPAPRDPQVVRLLLDAGASPPAGDALAPVDVGDVDDDEDDDVDGHSAEAGGVVGVDGEPASVDDEAASSQVSEPSPAASGALAELLGMLGMDRDVNRADPSSGRTLLHALAAEGDARLLELALSSCPEADLERTDRHGQTPLNLAARHGHADVVEVLLVGGAQVDHADRDGWTALRAAAWGGHRQVVDLLLEAGAAVDYADTDQRTALRAAAWGGHEEIVLALLRAAPSSAHVNRTDDEGRTALIAAAYMGHAEIVEHLLEYGAEIDHADNDGRTALSVAALCVPANEGYAKVSVVNILLEKGASVDHQDKDGMTPLLVAAFEGHRDVCELLLESEADVDHADRCGRTPLWAAASMGHSTVVALLLFWGCYVDSIDNEGRTVLSVAAAQGNTEVVRQLLDRGLDEQHRDNSGWTPLHYAAFEGHREVCEALLEGGARCDEPDNDGKGPLMLAAQEGHVSLVQDFLVRHGARPDQKAHDGKTALRMAALEGHYEAVRCLIQSGADVDAKDADGRSCLYILALENRLPMARFLLDQGGADVESRDSEGRTPLHVSAWQGHVEMVALLLTVGGADVNAVDHDNRTALHSASWQGNSAIVRLLLEHGAAPDHTCNQGATALGIAAQEGHEACVRALLQHGADPNHSDRCGRNALRVAMKSGHENVVRLLEEFAAGSRPHHLRLAANGGSSGATSITSGASAETKPSSALLIPSAPMAHHNSVSPMDSPDSTSKRRSFVSVGNHSSHSKSSSNLTGSTKSSHQESNNSHQLAALSFTQQLQQCTRGGKSRPLSRLLSPLQSEPQSPIYATPPHSPLSDVGMPASPMAVTPTGGLGSILADPHFTRDTHMRIILGNSSAGVARNVKSGADLNHSGSSGSKPKRNGIVTNPALRLMPSLKNGLDFSSGRKINSSARVTNSSVASPASSAIVSRPNGFQWRKETPL</sequence>
<feature type="repeat" description="ANK" evidence="4">
    <location>
        <begin position="654"/>
        <end position="686"/>
    </location>
</feature>
<feature type="repeat" description="ANK" evidence="4">
    <location>
        <begin position="621"/>
        <end position="653"/>
    </location>
</feature>
<evidence type="ECO:0000256" key="3">
    <source>
        <dbReference type="ARBA" id="ARBA00023043"/>
    </source>
</evidence>
<evidence type="ECO:0000256" key="2">
    <source>
        <dbReference type="ARBA" id="ARBA00022737"/>
    </source>
</evidence>
<keyword evidence="2" id="KW-0677">Repeat</keyword>
<dbReference type="InterPro" id="IPR058018">
    <property type="entry name" value="AAA_lid_TANC1/2"/>
</dbReference>
<feature type="region of interest" description="Disordered" evidence="5">
    <location>
        <begin position="1185"/>
        <end position="1214"/>
    </location>
</feature>
<evidence type="ECO:0000256" key="4">
    <source>
        <dbReference type="PROSITE-ProRule" id="PRU00023"/>
    </source>
</evidence>
<dbReference type="Proteomes" id="UP001219518">
    <property type="component" value="Unassembled WGS sequence"/>
</dbReference>
<feature type="repeat" description="ANK" evidence="4">
    <location>
        <begin position="720"/>
        <end position="753"/>
    </location>
</feature>
<feature type="repeat" description="ANK" evidence="4">
    <location>
        <begin position="821"/>
        <end position="854"/>
    </location>
</feature>
<feature type="repeat" description="ANK" evidence="4">
    <location>
        <begin position="888"/>
        <end position="920"/>
    </location>
</feature>
<name>A0AAE1H241_9NEOP</name>
<dbReference type="InterPro" id="IPR058056">
    <property type="entry name" value="WH_TANC1/2"/>
</dbReference>
<evidence type="ECO:0000256" key="1">
    <source>
        <dbReference type="ARBA" id="ARBA00022553"/>
    </source>
</evidence>
<proteinExistence type="predicted"/>
<feature type="region of interest" description="Disordered" evidence="5">
    <location>
        <begin position="1051"/>
        <end position="1089"/>
    </location>
</feature>
<dbReference type="PANTHER" id="PTHR24123:SF65">
    <property type="entry name" value="ANKYRIN REPEAT DOMAIN-CONTAINING PROTEIN 50"/>
    <property type="match status" value="1"/>
</dbReference>
<feature type="repeat" description="ANK" evidence="4">
    <location>
        <begin position="855"/>
        <end position="887"/>
    </location>
</feature>
<comment type="caution">
    <text evidence="8">The sequence shown here is derived from an EMBL/GenBank/DDBJ whole genome shotgun (WGS) entry which is preliminary data.</text>
</comment>
<feature type="repeat" description="ANK" evidence="4">
    <location>
        <begin position="588"/>
        <end position="620"/>
    </location>
</feature>
<dbReference type="Pfam" id="PF12796">
    <property type="entry name" value="Ank_2"/>
    <property type="match status" value="4"/>
</dbReference>
<keyword evidence="1" id="KW-0597">Phosphoprotein</keyword>
<keyword evidence="9" id="KW-1185">Reference proteome</keyword>
<dbReference type="Pfam" id="PF25521">
    <property type="entry name" value="WHD_TANC1"/>
    <property type="match status" value="1"/>
</dbReference>
<dbReference type="Pfam" id="PF25520">
    <property type="entry name" value="AAA_lid_TANC1"/>
    <property type="match status" value="1"/>
</dbReference>
<feature type="region of interest" description="Disordered" evidence="5">
    <location>
        <begin position="296"/>
        <end position="353"/>
    </location>
</feature>
<dbReference type="AlphaFoldDB" id="A0AAE1H241"/>
<feature type="compositionally biased region" description="Low complexity" evidence="5">
    <location>
        <begin position="1189"/>
        <end position="1201"/>
    </location>
</feature>
<dbReference type="InterPro" id="IPR002110">
    <property type="entry name" value="Ankyrin_rpt"/>
</dbReference>
<dbReference type="PANTHER" id="PTHR24123">
    <property type="entry name" value="ANKYRIN REPEAT-CONTAINING"/>
    <property type="match status" value="1"/>
</dbReference>
<dbReference type="InterPro" id="IPR051165">
    <property type="entry name" value="Multifunctional_ANK_Repeat"/>
</dbReference>
<dbReference type="EMBL" id="JAHWGI010000321">
    <property type="protein sequence ID" value="KAK3913362.1"/>
    <property type="molecule type" value="Genomic_DNA"/>
</dbReference>
<dbReference type="PRINTS" id="PR01415">
    <property type="entry name" value="ANKYRIN"/>
</dbReference>
<feature type="compositionally biased region" description="Polar residues" evidence="5">
    <location>
        <begin position="992"/>
        <end position="1002"/>
    </location>
</feature>
<evidence type="ECO:0000259" key="7">
    <source>
        <dbReference type="Pfam" id="PF25521"/>
    </source>
</evidence>
<feature type="region of interest" description="Disordered" evidence="5">
    <location>
        <begin position="955"/>
        <end position="1039"/>
    </location>
</feature>
<dbReference type="SMART" id="SM00248">
    <property type="entry name" value="ANK"/>
    <property type="match status" value="17"/>
</dbReference>
<evidence type="ECO:0000313" key="8">
    <source>
        <dbReference type="EMBL" id="KAK3913362.1"/>
    </source>
</evidence>
<feature type="repeat" description="ANK" evidence="4">
    <location>
        <begin position="687"/>
        <end position="719"/>
    </location>
</feature>
<organism evidence="8 9">
    <name type="scientific">Frankliniella fusca</name>
    <dbReference type="NCBI Taxonomy" id="407009"/>
    <lineage>
        <taxon>Eukaryota</taxon>
        <taxon>Metazoa</taxon>
        <taxon>Ecdysozoa</taxon>
        <taxon>Arthropoda</taxon>
        <taxon>Hexapoda</taxon>
        <taxon>Insecta</taxon>
        <taxon>Pterygota</taxon>
        <taxon>Neoptera</taxon>
        <taxon>Paraneoptera</taxon>
        <taxon>Thysanoptera</taxon>
        <taxon>Terebrantia</taxon>
        <taxon>Thripoidea</taxon>
        <taxon>Thripidae</taxon>
        <taxon>Frankliniella</taxon>
    </lineage>
</organism>
<accession>A0AAE1H241</accession>
<protein>
    <submittedName>
        <fullName evidence="8">Ankyrin repeat domain-containing protein 50</fullName>
    </submittedName>
</protein>
<evidence type="ECO:0000256" key="5">
    <source>
        <dbReference type="SAM" id="MobiDB-lite"/>
    </source>
</evidence>
<feature type="compositionally biased region" description="Low complexity" evidence="5">
    <location>
        <begin position="956"/>
        <end position="973"/>
    </location>
</feature>
<dbReference type="Gene3D" id="1.25.40.20">
    <property type="entry name" value="Ankyrin repeat-containing domain"/>
    <property type="match status" value="8"/>
</dbReference>
<feature type="repeat" description="ANK" evidence="4">
    <location>
        <begin position="413"/>
        <end position="445"/>
    </location>
</feature>
<feature type="repeat" description="ANK" evidence="4">
    <location>
        <begin position="446"/>
        <end position="478"/>
    </location>
</feature>
<evidence type="ECO:0000259" key="6">
    <source>
        <dbReference type="Pfam" id="PF25520"/>
    </source>
</evidence>
<feature type="domain" description="TANC1/2-like AAA+ ATPase lid" evidence="6">
    <location>
        <begin position="11"/>
        <end position="95"/>
    </location>
</feature>
<feature type="repeat" description="ANK" evidence="4">
    <location>
        <begin position="515"/>
        <end position="547"/>
    </location>
</feature>
<dbReference type="PROSITE" id="PS50297">
    <property type="entry name" value="ANK_REP_REGION"/>
    <property type="match status" value="11"/>
</dbReference>
<reference evidence="8" key="2">
    <citation type="journal article" date="2023" name="BMC Genomics">
        <title>Pest status, molecular evolution, and epigenetic factors derived from the genome assembly of Frankliniella fusca, a thysanopteran phytovirus vector.</title>
        <authorList>
            <person name="Catto M.A."/>
            <person name="Labadie P.E."/>
            <person name="Jacobson A.L."/>
            <person name="Kennedy G.G."/>
            <person name="Srinivasan R."/>
            <person name="Hunt B.G."/>
        </authorList>
    </citation>
    <scope>NUCLEOTIDE SEQUENCE</scope>
    <source>
        <strain evidence="8">PL_HMW_Pooled</strain>
    </source>
</reference>
<feature type="compositionally biased region" description="Acidic residues" evidence="5">
    <location>
        <begin position="308"/>
        <end position="318"/>
    </location>
</feature>
<evidence type="ECO:0000313" key="9">
    <source>
        <dbReference type="Proteomes" id="UP001219518"/>
    </source>
</evidence>
<feature type="repeat" description="ANK" evidence="4">
    <location>
        <begin position="548"/>
        <end position="587"/>
    </location>
</feature>
<dbReference type="Pfam" id="PF00023">
    <property type="entry name" value="Ank"/>
    <property type="match status" value="2"/>
</dbReference>
<feature type="compositionally biased region" description="Low complexity" evidence="5">
    <location>
        <begin position="1010"/>
        <end position="1031"/>
    </location>
</feature>
<dbReference type="PROSITE" id="PS50088">
    <property type="entry name" value="ANK_REPEAT"/>
    <property type="match status" value="13"/>
</dbReference>
<feature type="repeat" description="ANK" evidence="4">
    <location>
        <begin position="754"/>
        <end position="786"/>
    </location>
</feature>
<keyword evidence="3 4" id="KW-0040">ANK repeat</keyword>
<dbReference type="Pfam" id="PF13637">
    <property type="entry name" value="Ank_4"/>
    <property type="match status" value="1"/>
</dbReference>
<feature type="compositionally biased region" description="Low complexity" evidence="5">
    <location>
        <begin position="1060"/>
        <end position="1077"/>
    </location>
</feature>
<feature type="domain" description="TANC1/2-like winged helix" evidence="7">
    <location>
        <begin position="96"/>
        <end position="252"/>
    </location>
</feature>
<reference evidence="8" key="1">
    <citation type="submission" date="2021-07" db="EMBL/GenBank/DDBJ databases">
        <authorList>
            <person name="Catto M.A."/>
            <person name="Jacobson A."/>
            <person name="Kennedy G."/>
            <person name="Labadie P."/>
            <person name="Hunt B.G."/>
            <person name="Srinivasan R."/>
        </authorList>
    </citation>
    <scope>NUCLEOTIDE SEQUENCE</scope>
    <source>
        <strain evidence="8">PL_HMW_Pooled</strain>
        <tissue evidence="8">Head</tissue>
    </source>
</reference>
<gene>
    <name evidence="8" type="ORF">KUF71_022830</name>
</gene>
<dbReference type="InterPro" id="IPR036770">
    <property type="entry name" value="Ankyrin_rpt-contain_sf"/>
</dbReference>